<evidence type="ECO:0000313" key="5">
    <source>
        <dbReference type="EMBL" id="EQL02344.1"/>
    </source>
</evidence>
<dbReference type="GO" id="GO:0000166">
    <property type="term" value="F:nucleotide binding"/>
    <property type="evidence" value="ECO:0007669"/>
    <property type="project" value="InterPro"/>
</dbReference>
<dbReference type="InterPro" id="IPR036291">
    <property type="entry name" value="NAD(P)-bd_dom_sf"/>
</dbReference>
<dbReference type="EMBL" id="KE652318">
    <property type="protein sequence ID" value="EQL02344.1"/>
    <property type="molecule type" value="Genomic_DNA"/>
</dbReference>
<evidence type="ECO:0000256" key="2">
    <source>
        <dbReference type="ARBA" id="ARBA00023002"/>
    </source>
</evidence>
<feature type="domain" description="Gfo/Idh/MocA-like oxidoreductase C-terminal" evidence="4">
    <location>
        <begin position="138"/>
        <end position="360"/>
    </location>
</feature>
<evidence type="ECO:0000259" key="3">
    <source>
        <dbReference type="Pfam" id="PF01408"/>
    </source>
</evidence>
<dbReference type="Proteomes" id="UP000019374">
    <property type="component" value="Unassembled WGS sequence"/>
</dbReference>
<dbReference type="GO" id="GO:0016491">
    <property type="term" value="F:oxidoreductase activity"/>
    <property type="evidence" value="ECO:0007669"/>
    <property type="project" value="UniProtKB-KW"/>
</dbReference>
<dbReference type="Pfam" id="PF01408">
    <property type="entry name" value="GFO_IDH_MocA"/>
    <property type="match status" value="1"/>
</dbReference>
<dbReference type="AlphaFoldDB" id="T5AIB9"/>
<dbReference type="Pfam" id="PF02894">
    <property type="entry name" value="GFO_IDH_MocA_C"/>
    <property type="match status" value="1"/>
</dbReference>
<accession>T5AIB9</accession>
<dbReference type="InterPro" id="IPR051317">
    <property type="entry name" value="Gfo/Idh/MocA_oxidoreduct"/>
</dbReference>
<dbReference type="PANTHER" id="PTHR43708">
    <property type="entry name" value="CONSERVED EXPRESSED OXIDOREDUCTASE (EUROFUNG)"/>
    <property type="match status" value="1"/>
</dbReference>
<dbReference type="InterPro" id="IPR004104">
    <property type="entry name" value="Gfo/Idh/MocA-like_OxRdtase_C"/>
</dbReference>
<dbReference type="OrthoDB" id="2129491at2759"/>
<name>T5AIB9_OPHSC</name>
<organism evidence="5 6">
    <name type="scientific">Ophiocordyceps sinensis (strain Co18 / CGMCC 3.14243)</name>
    <name type="common">Yarsagumba caterpillar fungus</name>
    <name type="synonym">Hirsutella sinensis</name>
    <dbReference type="NCBI Taxonomy" id="911162"/>
    <lineage>
        <taxon>Eukaryota</taxon>
        <taxon>Fungi</taxon>
        <taxon>Dikarya</taxon>
        <taxon>Ascomycota</taxon>
        <taxon>Pezizomycotina</taxon>
        <taxon>Sordariomycetes</taxon>
        <taxon>Hypocreomycetidae</taxon>
        <taxon>Hypocreales</taxon>
        <taxon>Ophiocordycipitaceae</taxon>
        <taxon>Ophiocordyceps</taxon>
    </lineage>
</organism>
<comment type="similarity">
    <text evidence="1">Belongs to the Gfo/Idh/MocA family.</text>
</comment>
<dbReference type="Gene3D" id="3.30.360.10">
    <property type="entry name" value="Dihydrodipicolinate Reductase, domain 2"/>
    <property type="match status" value="1"/>
</dbReference>
<dbReference type="eggNOG" id="KOG2742">
    <property type="taxonomic scope" value="Eukaryota"/>
</dbReference>
<dbReference type="InterPro" id="IPR000683">
    <property type="entry name" value="Gfo/Idh/MocA-like_OxRdtase_N"/>
</dbReference>
<sequence>MATKVFNVGIVGYGLSANVFHIPFIATTPQLKLHSIVQRAPKQGNSAPQDHPEAKHYNRVEALLADADVDVVVITTPPDTHFALTKAALEAGKHVLTEKPFVPTSAQADQLVTLAREKKRLICVYQNRRWDSDFLTVKHLLANKALGRIVEFNTHFDRYRATAPANWKGELGIPSGGSALFDLGTHLVDQVHVLFGMPQAVHGRLLSQRSGKAELTNPDSVSAELTYPDGMLVHVRMGVLSAETIQPRFWVRGSRGTFHKVGLDPQEDQLKAGGKPSDGDFGKEDAARMRLVLVGQDNSIKEAKAPELEPETYKAFYAAFGKAVESGAEGDVPVKATEARDVLRILEAIVESAKTGRDVCF</sequence>
<dbReference type="PANTHER" id="PTHR43708:SF5">
    <property type="entry name" value="CONSERVED EXPRESSED OXIDOREDUCTASE (EUROFUNG)-RELATED"/>
    <property type="match status" value="1"/>
</dbReference>
<gene>
    <name evidence="5" type="ORF">OCS_01939</name>
</gene>
<evidence type="ECO:0000256" key="1">
    <source>
        <dbReference type="ARBA" id="ARBA00010928"/>
    </source>
</evidence>
<dbReference type="Gene3D" id="3.40.50.720">
    <property type="entry name" value="NAD(P)-binding Rossmann-like Domain"/>
    <property type="match status" value="1"/>
</dbReference>
<protein>
    <submittedName>
        <fullName evidence="5">NAD(P)-binding domain protein</fullName>
    </submittedName>
</protein>
<proteinExistence type="inferred from homology"/>
<evidence type="ECO:0000313" key="6">
    <source>
        <dbReference type="Proteomes" id="UP000019374"/>
    </source>
</evidence>
<dbReference type="HOGENOM" id="CLU_023194_19_2_1"/>
<feature type="domain" description="Gfo/Idh/MocA-like oxidoreductase N-terminal" evidence="3">
    <location>
        <begin position="6"/>
        <end position="124"/>
    </location>
</feature>
<dbReference type="SUPFAM" id="SSF51735">
    <property type="entry name" value="NAD(P)-binding Rossmann-fold domains"/>
    <property type="match status" value="1"/>
</dbReference>
<evidence type="ECO:0000259" key="4">
    <source>
        <dbReference type="Pfam" id="PF02894"/>
    </source>
</evidence>
<keyword evidence="2" id="KW-0560">Oxidoreductase</keyword>
<reference evidence="5 6" key="1">
    <citation type="journal article" date="2013" name="Chin. Sci. Bull.">
        <title>Genome survey uncovers the secrets of sex and lifestyle in caterpillar fungus.</title>
        <authorList>
            <person name="Hu X."/>
            <person name="Zhang Y."/>
            <person name="Xiao G."/>
            <person name="Zheng P."/>
            <person name="Xia Y."/>
            <person name="Zhang X."/>
            <person name="St Leger R.J."/>
            <person name="Liu X."/>
            <person name="Wang C."/>
        </authorList>
    </citation>
    <scope>NUCLEOTIDE SEQUENCE [LARGE SCALE GENOMIC DNA]</scope>
    <source>
        <strain evidence="6">Co18 / CGMCC 3.14243</strain>
        <tissue evidence="5">Fruit-body</tissue>
    </source>
</reference>
<dbReference type="SUPFAM" id="SSF55347">
    <property type="entry name" value="Glyceraldehyde-3-phosphate dehydrogenase-like, C-terminal domain"/>
    <property type="match status" value="1"/>
</dbReference>